<organism evidence="3 4">
    <name type="scientific">Anaerovorax odorimutans</name>
    <dbReference type="NCBI Taxonomy" id="109327"/>
    <lineage>
        <taxon>Bacteria</taxon>
        <taxon>Bacillati</taxon>
        <taxon>Bacillota</taxon>
        <taxon>Clostridia</taxon>
        <taxon>Peptostreptococcales</taxon>
        <taxon>Anaerovoracaceae</taxon>
        <taxon>Anaerovorax</taxon>
    </lineage>
</organism>
<dbReference type="Proteomes" id="UP001524502">
    <property type="component" value="Unassembled WGS sequence"/>
</dbReference>
<dbReference type="InterPro" id="IPR032465">
    <property type="entry name" value="ACMSD"/>
</dbReference>
<dbReference type="Pfam" id="PF04909">
    <property type="entry name" value="Amidohydro_2"/>
    <property type="match status" value="1"/>
</dbReference>
<comment type="caution">
    <text evidence="3">The sequence shown here is derived from an EMBL/GenBank/DDBJ whole genome shotgun (WGS) entry which is preliminary data.</text>
</comment>
<name>A0ABT1RTN8_9FIRM</name>
<sequence length="300" mass="35265">MNNIIDSHMHIAFRELYPSYFINGIIEEMSINIKASNEKKMLERIIRGVLSDKWAEKQILEMDRANISKSILLAADLFDDRDYASFKYLNEFYLDIFNKHKDRFYLFLGINPKRDNEAFKMMEEYIYTNDISGIKLYPPTGFELDYERLYPIYDLCQKKNMPILVHVGKSLNNMKMDFNHIAALKKITSKFDRLKVILGHAGILYLDNYAKLAQSNKNIYLDISGFQKMISDRSNLYNIFGKAFYLLPEQLLFASDWPMFSLNLSLEDTVKYVQEVSEYFLYDSKQVFYRNIASVLGGNN</sequence>
<evidence type="ECO:0000313" key="3">
    <source>
        <dbReference type="EMBL" id="MCQ4638484.1"/>
    </source>
</evidence>
<dbReference type="EMBL" id="JANFXK010000031">
    <property type="protein sequence ID" value="MCQ4638484.1"/>
    <property type="molecule type" value="Genomic_DNA"/>
</dbReference>
<dbReference type="InterPro" id="IPR006680">
    <property type="entry name" value="Amidohydro-rel"/>
</dbReference>
<protein>
    <submittedName>
        <fullName evidence="3">Amidohydrolase family protein</fullName>
    </submittedName>
</protein>
<dbReference type="Gene3D" id="3.20.20.140">
    <property type="entry name" value="Metal-dependent hydrolases"/>
    <property type="match status" value="1"/>
</dbReference>
<dbReference type="InterPro" id="IPR032466">
    <property type="entry name" value="Metal_Hydrolase"/>
</dbReference>
<dbReference type="RefSeq" id="WP_256133686.1">
    <property type="nucleotide sequence ID" value="NZ_JANFXK010000031.1"/>
</dbReference>
<evidence type="ECO:0000259" key="2">
    <source>
        <dbReference type="Pfam" id="PF04909"/>
    </source>
</evidence>
<feature type="domain" description="Amidohydrolase-related" evidence="2">
    <location>
        <begin position="81"/>
        <end position="271"/>
    </location>
</feature>
<keyword evidence="4" id="KW-1185">Reference proteome</keyword>
<dbReference type="CDD" id="cd01292">
    <property type="entry name" value="metallo-dependent_hydrolases"/>
    <property type="match status" value="1"/>
</dbReference>
<accession>A0ABT1RTN8</accession>
<proteinExistence type="predicted"/>
<reference evidence="3 4" key="1">
    <citation type="submission" date="2022-06" db="EMBL/GenBank/DDBJ databases">
        <title>Isolation of gut microbiota from human fecal samples.</title>
        <authorList>
            <person name="Pamer E.G."/>
            <person name="Barat B."/>
            <person name="Waligurski E."/>
            <person name="Medina S."/>
            <person name="Paddock L."/>
            <person name="Mostad J."/>
        </authorList>
    </citation>
    <scope>NUCLEOTIDE SEQUENCE [LARGE SCALE GENOMIC DNA]</scope>
    <source>
        <strain evidence="3 4">SL.3.17</strain>
    </source>
</reference>
<evidence type="ECO:0000256" key="1">
    <source>
        <dbReference type="ARBA" id="ARBA00023239"/>
    </source>
</evidence>
<evidence type="ECO:0000313" key="4">
    <source>
        <dbReference type="Proteomes" id="UP001524502"/>
    </source>
</evidence>
<keyword evidence="1" id="KW-0456">Lyase</keyword>
<dbReference type="PANTHER" id="PTHR21240">
    <property type="entry name" value="2-AMINO-3-CARBOXYLMUCONATE-6-SEMIALDEHYDE DECARBOXYLASE"/>
    <property type="match status" value="1"/>
</dbReference>
<dbReference type="SUPFAM" id="SSF51556">
    <property type="entry name" value="Metallo-dependent hydrolases"/>
    <property type="match status" value="1"/>
</dbReference>
<gene>
    <name evidence="3" type="ORF">NE619_17275</name>
</gene>